<reference evidence="2 3" key="1">
    <citation type="submission" date="2019-01" db="EMBL/GenBank/DDBJ databases">
        <title>Sequencing of cultivated peanut Arachis hypogaea provides insights into genome evolution and oil improvement.</title>
        <authorList>
            <person name="Chen X."/>
        </authorList>
    </citation>
    <scope>NUCLEOTIDE SEQUENCE [LARGE SCALE GENOMIC DNA]</scope>
    <source>
        <strain evidence="3">cv. Fuhuasheng</strain>
        <tissue evidence="2">Leaves</tissue>
    </source>
</reference>
<evidence type="ECO:0000313" key="3">
    <source>
        <dbReference type="Proteomes" id="UP000289738"/>
    </source>
</evidence>
<feature type="compositionally biased region" description="Basic and acidic residues" evidence="1">
    <location>
        <begin position="96"/>
        <end position="105"/>
    </location>
</feature>
<evidence type="ECO:0000313" key="2">
    <source>
        <dbReference type="EMBL" id="RYR05896.1"/>
    </source>
</evidence>
<comment type="caution">
    <text evidence="2">The sequence shown here is derived from an EMBL/GenBank/DDBJ whole genome shotgun (WGS) entry which is preliminary data.</text>
</comment>
<keyword evidence="3" id="KW-1185">Reference proteome</keyword>
<feature type="compositionally biased region" description="Acidic residues" evidence="1">
    <location>
        <begin position="78"/>
        <end position="95"/>
    </location>
</feature>
<feature type="region of interest" description="Disordered" evidence="1">
    <location>
        <begin position="77"/>
        <end position="105"/>
    </location>
</feature>
<dbReference type="AlphaFoldDB" id="A0A444YVH2"/>
<proteinExistence type="predicted"/>
<sequence length="105" mass="12266">MEWCDHCVRYQQTRIEQIPDVFPKNFNGSCSSCGKVLWDMSIGFSQQIKNNSKGYDRMKKVRKVKDNPKVEKCVVVDSMDEEDYSTDEEDNDDKEEDKSINSDIN</sequence>
<dbReference type="EMBL" id="SDMP01000016">
    <property type="protein sequence ID" value="RYR05896.1"/>
    <property type="molecule type" value="Genomic_DNA"/>
</dbReference>
<name>A0A444YVH2_ARAHY</name>
<gene>
    <name evidence="2" type="ORF">Ahy_B06g085716</name>
</gene>
<protein>
    <submittedName>
        <fullName evidence="2">Uncharacterized protein</fullName>
    </submittedName>
</protein>
<dbReference type="Proteomes" id="UP000289738">
    <property type="component" value="Chromosome B06"/>
</dbReference>
<evidence type="ECO:0000256" key="1">
    <source>
        <dbReference type="SAM" id="MobiDB-lite"/>
    </source>
</evidence>
<accession>A0A444YVH2</accession>
<organism evidence="2 3">
    <name type="scientific">Arachis hypogaea</name>
    <name type="common">Peanut</name>
    <dbReference type="NCBI Taxonomy" id="3818"/>
    <lineage>
        <taxon>Eukaryota</taxon>
        <taxon>Viridiplantae</taxon>
        <taxon>Streptophyta</taxon>
        <taxon>Embryophyta</taxon>
        <taxon>Tracheophyta</taxon>
        <taxon>Spermatophyta</taxon>
        <taxon>Magnoliopsida</taxon>
        <taxon>eudicotyledons</taxon>
        <taxon>Gunneridae</taxon>
        <taxon>Pentapetalae</taxon>
        <taxon>rosids</taxon>
        <taxon>fabids</taxon>
        <taxon>Fabales</taxon>
        <taxon>Fabaceae</taxon>
        <taxon>Papilionoideae</taxon>
        <taxon>50 kb inversion clade</taxon>
        <taxon>dalbergioids sensu lato</taxon>
        <taxon>Dalbergieae</taxon>
        <taxon>Pterocarpus clade</taxon>
        <taxon>Arachis</taxon>
    </lineage>
</organism>